<dbReference type="Proteomes" id="UP000814128">
    <property type="component" value="Unassembled WGS sequence"/>
</dbReference>
<comment type="caution">
    <text evidence="1">The sequence shown here is derived from an EMBL/GenBank/DDBJ whole genome shotgun (WGS) entry which is preliminary data.</text>
</comment>
<keyword evidence="2" id="KW-1185">Reference proteome</keyword>
<accession>A0ACB8Q4T2</accession>
<gene>
    <name evidence="1" type="ORF">K488DRAFT_92058</name>
</gene>
<protein>
    <submittedName>
        <fullName evidence="1">Uncharacterized protein</fullName>
    </submittedName>
</protein>
<reference evidence="1" key="1">
    <citation type="submission" date="2021-02" db="EMBL/GenBank/DDBJ databases">
        <authorList>
            <consortium name="DOE Joint Genome Institute"/>
            <person name="Ahrendt S."/>
            <person name="Looney B.P."/>
            <person name="Miyauchi S."/>
            <person name="Morin E."/>
            <person name="Drula E."/>
            <person name="Courty P.E."/>
            <person name="Chicoki N."/>
            <person name="Fauchery L."/>
            <person name="Kohler A."/>
            <person name="Kuo A."/>
            <person name="Labutti K."/>
            <person name="Pangilinan J."/>
            <person name="Lipzen A."/>
            <person name="Riley R."/>
            <person name="Andreopoulos W."/>
            <person name="He G."/>
            <person name="Johnson J."/>
            <person name="Barry K.W."/>
            <person name="Grigoriev I.V."/>
            <person name="Nagy L."/>
            <person name="Hibbett D."/>
            <person name="Henrissat B."/>
            <person name="Matheny P.B."/>
            <person name="Labbe J."/>
            <person name="Martin F."/>
        </authorList>
    </citation>
    <scope>NUCLEOTIDE SEQUENCE</scope>
    <source>
        <strain evidence="1">EC-137</strain>
    </source>
</reference>
<reference evidence="1" key="2">
    <citation type="journal article" date="2022" name="New Phytol.">
        <title>Evolutionary transition to the ectomycorrhizal habit in the genomes of a hyperdiverse lineage of mushroom-forming fungi.</title>
        <authorList>
            <person name="Looney B."/>
            <person name="Miyauchi S."/>
            <person name="Morin E."/>
            <person name="Drula E."/>
            <person name="Courty P.E."/>
            <person name="Kohler A."/>
            <person name="Kuo A."/>
            <person name="LaButti K."/>
            <person name="Pangilinan J."/>
            <person name="Lipzen A."/>
            <person name="Riley R."/>
            <person name="Andreopoulos W."/>
            <person name="He G."/>
            <person name="Johnson J."/>
            <person name="Nolan M."/>
            <person name="Tritt A."/>
            <person name="Barry K.W."/>
            <person name="Grigoriev I.V."/>
            <person name="Nagy L.G."/>
            <person name="Hibbett D."/>
            <person name="Henrissat B."/>
            <person name="Matheny P.B."/>
            <person name="Labbe J."/>
            <person name="Martin F.M."/>
        </authorList>
    </citation>
    <scope>NUCLEOTIDE SEQUENCE</scope>
    <source>
        <strain evidence="1">EC-137</strain>
    </source>
</reference>
<dbReference type="EMBL" id="MU274271">
    <property type="protein sequence ID" value="KAI0026697.1"/>
    <property type="molecule type" value="Genomic_DNA"/>
</dbReference>
<evidence type="ECO:0000313" key="1">
    <source>
        <dbReference type="EMBL" id="KAI0026697.1"/>
    </source>
</evidence>
<organism evidence="1 2">
    <name type="scientific">Vararia minispora EC-137</name>
    <dbReference type="NCBI Taxonomy" id="1314806"/>
    <lineage>
        <taxon>Eukaryota</taxon>
        <taxon>Fungi</taxon>
        <taxon>Dikarya</taxon>
        <taxon>Basidiomycota</taxon>
        <taxon>Agaricomycotina</taxon>
        <taxon>Agaricomycetes</taxon>
        <taxon>Russulales</taxon>
        <taxon>Lachnocladiaceae</taxon>
        <taxon>Vararia</taxon>
    </lineage>
</organism>
<name>A0ACB8Q4T2_9AGAM</name>
<evidence type="ECO:0000313" key="2">
    <source>
        <dbReference type="Proteomes" id="UP000814128"/>
    </source>
</evidence>
<proteinExistence type="predicted"/>
<sequence length="309" mass="32150">MCGNGRGDGGRQIRVDNGGPVAPLPNREINETPRATAPRALSILAGQLRARQTGLVSSIAAHCGSAPRISAGPTCVVILAWSTEGGYKRRRGLPLTSSASPCPSRSADILITINRTLSSLSAPFSHTDIAVKMQRSDSKNPGGASDRAHGKPSSSSKSGAAPANGRTMSAPAAPAHGRGGESSTHGGHAHGSNNNGSAVSPPHARRSFMPKDSYLGPTFVEEESVEHSVAYLAAARVSTLPSGPYYSSTSRQQPVHGPQQTLQDLMKPAFALPGEIYPAGAAPPKADPSMESVWKMLQEPGDDLDPDWK</sequence>